<dbReference type="AlphaFoldDB" id="A0A0J7Y5I8"/>
<organism evidence="1 2">
    <name type="scientific">Sphingobium cupriresistens LL01</name>
    <dbReference type="NCBI Taxonomy" id="1420583"/>
    <lineage>
        <taxon>Bacteria</taxon>
        <taxon>Pseudomonadati</taxon>
        <taxon>Pseudomonadota</taxon>
        <taxon>Alphaproteobacteria</taxon>
        <taxon>Sphingomonadales</taxon>
        <taxon>Sphingomonadaceae</taxon>
        <taxon>Sphingobium</taxon>
    </lineage>
</organism>
<keyword evidence="2" id="KW-1185">Reference proteome</keyword>
<dbReference type="EMBL" id="JACT01000001">
    <property type="protein sequence ID" value="KMS58648.1"/>
    <property type="molecule type" value="Genomic_DNA"/>
</dbReference>
<proteinExistence type="predicted"/>
<evidence type="ECO:0000313" key="1">
    <source>
        <dbReference type="EMBL" id="KMS58648.1"/>
    </source>
</evidence>
<comment type="caution">
    <text evidence="1">The sequence shown here is derived from an EMBL/GenBank/DDBJ whole genome shotgun (WGS) entry which is preliminary data.</text>
</comment>
<evidence type="ECO:0000313" key="2">
    <source>
        <dbReference type="Proteomes" id="UP000052232"/>
    </source>
</evidence>
<name>A0A0J7Y5I8_9SPHN</name>
<evidence type="ECO:0008006" key="3">
    <source>
        <dbReference type="Google" id="ProtNLM"/>
    </source>
</evidence>
<reference evidence="1 2" key="1">
    <citation type="journal article" date="2015" name="G3 (Bethesda)">
        <title>Insights into Ongoing Evolution of the Hexachlorocyclohexane Catabolic Pathway from Comparative Genomics of Ten Sphingomonadaceae Strains.</title>
        <authorList>
            <person name="Pearce S.L."/>
            <person name="Oakeshott J.G."/>
            <person name="Pandey G."/>
        </authorList>
    </citation>
    <scope>NUCLEOTIDE SEQUENCE [LARGE SCALE GENOMIC DNA]</scope>
    <source>
        <strain evidence="1 2">LL01</strain>
    </source>
</reference>
<accession>A0A0J7Y5I8</accession>
<protein>
    <recommendedName>
        <fullName evidence="3">Transporter-associated domain-containing protein</fullName>
    </recommendedName>
</protein>
<gene>
    <name evidence="1" type="ORF">V473_00785</name>
</gene>
<sequence length="67" mass="7767">MPELGEFIDLDGYRLSVEAIDGYTITRIRLATTKDGRGGRGLTRRTRPCDYRAAIYPARRRRRRPGR</sequence>
<dbReference type="Proteomes" id="UP000052232">
    <property type="component" value="Unassembled WGS sequence"/>
</dbReference>